<evidence type="ECO:0000313" key="2">
    <source>
        <dbReference type="EMBL" id="JAG13991.1"/>
    </source>
</evidence>
<reference evidence="3" key="3">
    <citation type="journal article" date="2016" name="Gigascience">
        <title>De novo construction of an expanded transcriptome assembly for the western tarnished plant bug, Lygus hesperus.</title>
        <authorList>
            <person name="Tassone E.E."/>
            <person name="Geib S.M."/>
            <person name="Hall B."/>
            <person name="Fabrick J.A."/>
            <person name="Brent C.S."/>
            <person name="Hull J.J."/>
        </authorList>
    </citation>
    <scope>NUCLEOTIDE SEQUENCE</scope>
</reference>
<name>A0A0A9X2V4_LYGHE</name>
<evidence type="ECO:0000256" key="1">
    <source>
        <dbReference type="SAM" id="Phobius"/>
    </source>
</evidence>
<feature type="transmembrane region" description="Helical" evidence="1">
    <location>
        <begin position="84"/>
        <end position="108"/>
    </location>
</feature>
<keyword evidence="1" id="KW-0812">Transmembrane</keyword>
<protein>
    <submittedName>
        <fullName evidence="2">Solute carrier family 35 member E3</fullName>
    </submittedName>
</protein>
<accession>A0A0A9X2V4</accession>
<evidence type="ECO:0000313" key="3">
    <source>
        <dbReference type="EMBL" id="JAQ12827.1"/>
    </source>
</evidence>
<dbReference type="EMBL" id="GBHO01029613">
    <property type="protein sequence ID" value="JAG13991.1"/>
    <property type="molecule type" value="Transcribed_RNA"/>
</dbReference>
<reference evidence="2" key="2">
    <citation type="submission" date="2014-07" db="EMBL/GenBank/DDBJ databases">
        <authorList>
            <person name="Hull J."/>
        </authorList>
    </citation>
    <scope>NUCLEOTIDE SEQUENCE</scope>
</reference>
<keyword evidence="1" id="KW-0472">Membrane</keyword>
<sequence>MYPLTSNRCAIRLCQTALAMWLALPSFPIIHRMIRIQSDTIAMRLAMVSITNVLFTLKAAIGNLAILALSMMSYPMQCITICKAYRAFALLLAIEPAAIVACLRYFVFSYSYAMQAVM</sequence>
<keyword evidence="1" id="KW-1133">Transmembrane helix</keyword>
<dbReference type="AlphaFoldDB" id="A0A0A9X2V4"/>
<gene>
    <name evidence="2" type="primary">Slc35e3</name>
    <name evidence="2" type="ORF">CM83_14839</name>
    <name evidence="3" type="ORF">g.4483</name>
</gene>
<organism evidence="2">
    <name type="scientific">Lygus hesperus</name>
    <name type="common">Western plant bug</name>
    <dbReference type="NCBI Taxonomy" id="30085"/>
    <lineage>
        <taxon>Eukaryota</taxon>
        <taxon>Metazoa</taxon>
        <taxon>Ecdysozoa</taxon>
        <taxon>Arthropoda</taxon>
        <taxon>Hexapoda</taxon>
        <taxon>Insecta</taxon>
        <taxon>Pterygota</taxon>
        <taxon>Neoptera</taxon>
        <taxon>Paraneoptera</taxon>
        <taxon>Hemiptera</taxon>
        <taxon>Heteroptera</taxon>
        <taxon>Panheteroptera</taxon>
        <taxon>Cimicomorpha</taxon>
        <taxon>Miridae</taxon>
        <taxon>Mirini</taxon>
        <taxon>Lygus</taxon>
    </lineage>
</organism>
<dbReference type="EMBL" id="GDHC01005802">
    <property type="protein sequence ID" value="JAQ12827.1"/>
    <property type="molecule type" value="Transcribed_RNA"/>
</dbReference>
<feature type="transmembrane region" description="Helical" evidence="1">
    <location>
        <begin position="52"/>
        <end position="72"/>
    </location>
</feature>
<reference evidence="2" key="1">
    <citation type="journal article" date="2014" name="PLoS ONE">
        <title>Transcriptome-Based Identification of ABC Transporters in the Western Tarnished Plant Bug Lygus hesperus.</title>
        <authorList>
            <person name="Hull J.J."/>
            <person name="Chaney K."/>
            <person name="Geib S.M."/>
            <person name="Fabrick J.A."/>
            <person name="Brent C.S."/>
            <person name="Walsh D."/>
            <person name="Lavine L.C."/>
        </authorList>
    </citation>
    <scope>NUCLEOTIDE SEQUENCE</scope>
</reference>
<proteinExistence type="predicted"/>